<dbReference type="PANTHER" id="PTHR10182">
    <property type="entry name" value="CALCIUM-BINDING PROTEIN 39-RELATED"/>
    <property type="match status" value="1"/>
</dbReference>
<dbReference type="Pfam" id="PF08569">
    <property type="entry name" value="Mo25"/>
    <property type="match status" value="1"/>
</dbReference>
<dbReference type="GO" id="GO:0035556">
    <property type="term" value="P:intracellular signal transduction"/>
    <property type="evidence" value="ECO:0007669"/>
    <property type="project" value="TreeGrafter"/>
</dbReference>
<protein>
    <recommendedName>
        <fullName evidence="3">Calcium-binding protein 39</fullName>
    </recommendedName>
</protein>
<dbReference type="GO" id="GO:0043539">
    <property type="term" value="F:protein serine/threonine kinase activator activity"/>
    <property type="evidence" value="ECO:0007669"/>
    <property type="project" value="TreeGrafter"/>
</dbReference>
<evidence type="ECO:0000256" key="1">
    <source>
        <dbReference type="ARBA" id="ARBA00011012"/>
    </source>
</evidence>
<dbReference type="EMBL" id="HBFB01014949">
    <property type="protein sequence ID" value="CAD8678303.1"/>
    <property type="molecule type" value="Transcribed_RNA"/>
</dbReference>
<gene>
    <name evidence="2" type="ORF">CLEI1391_LOCUS8461</name>
</gene>
<dbReference type="InterPro" id="IPR011989">
    <property type="entry name" value="ARM-like"/>
</dbReference>
<evidence type="ECO:0008006" key="3">
    <source>
        <dbReference type="Google" id="ProtNLM"/>
    </source>
</evidence>
<evidence type="ECO:0000313" key="2">
    <source>
        <dbReference type="EMBL" id="CAD8678303.1"/>
    </source>
</evidence>
<sequence>MPLLDKLLKEKPKSAQDTIAKLIASFNALEVGGDTKAHEKALESVSKYLKFLKIYLFGDEEREVTKEGVLELTKELMATDLLYLLTKHLSSLDFETRKDAAQVFGATVRIRDADDKSPGAHYVLQHPYIVNKLCAGFEDTSIALNCGQMLRDCIRDEAVAKSLLDNKPMFMEFFEKVEVANFEIASDAFSTFKDLLTRHKAIVAQYLQENYAEFFPAYVKLLQSGNYVTRRQSLKLLGELLLDRSNVKVMVKFVGEVQHLMLLMMLLKDPSRSIQFEAFHVFKVFVANPAKPQPITDILANNRDKLLKYLEEFHTDKDDDEQFKEEKAVIIKEISMLGAPPPAPAPPASS</sequence>
<dbReference type="AlphaFoldDB" id="A0A7S0RI09"/>
<dbReference type="Gene3D" id="1.25.10.10">
    <property type="entry name" value="Leucine-rich Repeat Variant"/>
    <property type="match status" value="1"/>
</dbReference>
<dbReference type="SUPFAM" id="SSF48371">
    <property type="entry name" value="ARM repeat"/>
    <property type="match status" value="1"/>
</dbReference>
<name>A0A7S0RI09_9CHLO</name>
<reference evidence="2" key="1">
    <citation type="submission" date="2021-01" db="EMBL/GenBank/DDBJ databases">
        <authorList>
            <person name="Corre E."/>
            <person name="Pelletier E."/>
            <person name="Niang G."/>
            <person name="Scheremetjew M."/>
            <person name="Finn R."/>
            <person name="Kale V."/>
            <person name="Holt S."/>
            <person name="Cochrane G."/>
            <person name="Meng A."/>
            <person name="Brown T."/>
            <person name="Cohen L."/>
        </authorList>
    </citation>
    <scope>NUCLEOTIDE SEQUENCE</scope>
    <source>
        <strain evidence="2">SAG 11-49</strain>
    </source>
</reference>
<dbReference type="InterPro" id="IPR016024">
    <property type="entry name" value="ARM-type_fold"/>
</dbReference>
<accession>A0A7S0RI09</accession>
<proteinExistence type="inferred from homology"/>
<organism evidence="2">
    <name type="scientific">Chlamydomonas leiostraca</name>
    <dbReference type="NCBI Taxonomy" id="1034604"/>
    <lineage>
        <taxon>Eukaryota</taxon>
        <taxon>Viridiplantae</taxon>
        <taxon>Chlorophyta</taxon>
        <taxon>core chlorophytes</taxon>
        <taxon>Chlorophyceae</taxon>
        <taxon>CS clade</taxon>
        <taxon>Chlamydomonadales</taxon>
        <taxon>Chlamydomonadaceae</taxon>
        <taxon>Chlamydomonas</taxon>
    </lineage>
</organism>
<dbReference type="PANTHER" id="PTHR10182:SF3">
    <property type="entry name" value="PROTEIN MO25"/>
    <property type="match status" value="1"/>
</dbReference>
<dbReference type="InterPro" id="IPR013878">
    <property type="entry name" value="Mo25"/>
</dbReference>
<comment type="similarity">
    <text evidence="1">Belongs to the Mo25 family.</text>
</comment>